<gene>
    <name evidence="2" type="ORF">GCM10010991_34940</name>
</gene>
<feature type="region of interest" description="Disordered" evidence="1">
    <location>
        <begin position="1"/>
        <end position="22"/>
    </location>
</feature>
<sequence length="64" mass="7093">MCMGLPEEREEEDQRGDGKADAQAVGESLSWIARVAAKGARKAEKVIHRRPLPSRHADGRGRVR</sequence>
<dbReference type="EMBL" id="BMLP01000011">
    <property type="protein sequence ID" value="GGO38126.1"/>
    <property type="molecule type" value="Genomic_DNA"/>
</dbReference>
<evidence type="ECO:0000313" key="3">
    <source>
        <dbReference type="Proteomes" id="UP000598196"/>
    </source>
</evidence>
<evidence type="ECO:0000313" key="2">
    <source>
        <dbReference type="EMBL" id="GGO38126.1"/>
    </source>
</evidence>
<organism evidence="2 3">
    <name type="scientific">Gemmobacter aquaticus</name>
    <dbReference type="NCBI Taxonomy" id="490185"/>
    <lineage>
        <taxon>Bacteria</taxon>
        <taxon>Pseudomonadati</taxon>
        <taxon>Pseudomonadota</taxon>
        <taxon>Alphaproteobacteria</taxon>
        <taxon>Rhodobacterales</taxon>
        <taxon>Paracoccaceae</taxon>
        <taxon>Gemmobacter</taxon>
    </lineage>
</organism>
<proteinExistence type="predicted"/>
<accession>A0A918DDW7</accession>
<keyword evidence="3" id="KW-1185">Reference proteome</keyword>
<dbReference type="AlphaFoldDB" id="A0A918DDW7"/>
<dbReference type="Proteomes" id="UP000598196">
    <property type="component" value="Unassembled WGS sequence"/>
</dbReference>
<reference evidence="2 3" key="1">
    <citation type="journal article" date="2014" name="Int. J. Syst. Evol. Microbiol.">
        <title>Complete genome sequence of Corynebacterium casei LMG S-19264T (=DSM 44701T), isolated from a smear-ripened cheese.</title>
        <authorList>
            <consortium name="US DOE Joint Genome Institute (JGI-PGF)"/>
            <person name="Walter F."/>
            <person name="Albersmeier A."/>
            <person name="Kalinowski J."/>
            <person name="Ruckert C."/>
        </authorList>
    </citation>
    <scope>NUCLEOTIDE SEQUENCE [LARGE SCALE GENOMIC DNA]</scope>
    <source>
        <strain evidence="2 3">CGMCC 1.7029</strain>
    </source>
</reference>
<evidence type="ECO:0000256" key="1">
    <source>
        <dbReference type="SAM" id="MobiDB-lite"/>
    </source>
</evidence>
<name>A0A918DDW7_9RHOB</name>
<comment type="caution">
    <text evidence="2">The sequence shown here is derived from an EMBL/GenBank/DDBJ whole genome shotgun (WGS) entry which is preliminary data.</text>
</comment>
<feature type="compositionally biased region" description="Basic and acidic residues" evidence="1">
    <location>
        <begin position="55"/>
        <end position="64"/>
    </location>
</feature>
<feature type="region of interest" description="Disordered" evidence="1">
    <location>
        <begin position="40"/>
        <end position="64"/>
    </location>
</feature>
<protein>
    <submittedName>
        <fullName evidence="2">Uncharacterized protein</fullName>
    </submittedName>
</protein>